<evidence type="ECO:0000256" key="1">
    <source>
        <dbReference type="ARBA" id="ARBA00022801"/>
    </source>
</evidence>
<gene>
    <name evidence="3" type="ORF">DEW08_04330</name>
</gene>
<keyword evidence="1 3" id="KW-0378">Hydrolase</keyword>
<dbReference type="InterPro" id="IPR029058">
    <property type="entry name" value="AB_hydrolase_fold"/>
</dbReference>
<dbReference type="PRINTS" id="PR00111">
    <property type="entry name" value="ABHYDROLASE"/>
</dbReference>
<dbReference type="PANTHER" id="PTHR43798">
    <property type="entry name" value="MONOACYLGLYCEROL LIPASE"/>
    <property type="match status" value="1"/>
</dbReference>
<dbReference type="GO" id="GO:0016020">
    <property type="term" value="C:membrane"/>
    <property type="evidence" value="ECO:0007669"/>
    <property type="project" value="TreeGrafter"/>
</dbReference>
<dbReference type="KEGG" id="azz:DEW08_04330"/>
<dbReference type="OrthoDB" id="9804723at2"/>
<evidence type="ECO:0000313" key="3">
    <source>
        <dbReference type="EMBL" id="AWK85494.1"/>
    </source>
</evidence>
<dbReference type="InterPro" id="IPR000073">
    <property type="entry name" value="AB_hydrolase_1"/>
</dbReference>
<dbReference type="SUPFAM" id="SSF53474">
    <property type="entry name" value="alpha/beta-Hydrolases"/>
    <property type="match status" value="1"/>
</dbReference>
<reference evidence="4" key="1">
    <citation type="submission" date="2018-05" db="EMBL/GenBank/DDBJ databases">
        <title>Azospirillum thermophila sp. nov., a novel isolated from hot spring.</title>
        <authorList>
            <person name="Zhao Z."/>
        </authorList>
    </citation>
    <scope>NUCLEOTIDE SEQUENCE [LARGE SCALE GENOMIC DNA]</scope>
    <source>
        <strain evidence="4">CFH 70021</strain>
    </source>
</reference>
<evidence type="ECO:0000259" key="2">
    <source>
        <dbReference type="Pfam" id="PF00561"/>
    </source>
</evidence>
<name>A0A2S2CLW5_9PROT</name>
<dbReference type="Gene3D" id="3.40.50.1820">
    <property type="entry name" value="alpha/beta hydrolase"/>
    <property type="match status" value="1"/>
</dbReference>
<dbReference type="EMBL" id="CP029352">
    <property type="protein sequence ID" value="AWK85494.1"/>
    <property type="molecule type" value="Genomic_DNA"/>
</dbReference>
<keyword evidence="4" id="KW-1185">Reference proteome</keyword>
<dbReference type="Pfam" id="PF00561">
    <property type="entry name" value="Abhydrolase_1"/>
    <property type="match status" value="1"/>
</dbReference>
<sequence length="273" mass="28825">MPRPVSAGGRLSRALTEMEGGPAAYLSAGRGGGLPALLLHGFAGDLLTWQFNLSGLAADRRTIAVDLPGHGASTLDVGDGRIGSFAPWLLRLLDALEIPQVHVVGHSMGGYVGLELARQAPERVLSLSLIASAGLGSWFDVGFLHRLVRLESVEQGRHYAGRLFARPSVLVGRVGEVLHAQAADPARRAALEAIIEGSFARGPGAPVDWAALTAPVQLLWGREDHIIPVPPPELRPPDAPFHLFDNAGHLPHTEASSPLTAALRSFMSSCDPS</sequence>
<dbReference type="PANTHER" id="PTHR43798:SF31">
    <property type="entry name" value="AB HYDROLASE SUPERFAMILY PROTEIN YCLE"/>
    <property type="match status" value="1"/>
</dbReference>
<proteinExistence type="predicted"/>
<dbReference type="AlphaFoldDB" id="A0A2S2CLW5"/>
<dbReference type="RefSeq" id="WP_109324760.1">
    <property type="nucleotide sequence ID" value="NZ_CP029352.1"/>
</dbReference>
<feature type="domain" description="AB hydrolase-1" evidence="2">
    <location>
        <begin position="37"/>
        <end position="253"/>
    </location>
</feature>
<organism evidence="3 4">
    <name type="scientific">Azospirillum thermophilum</name>
    <dbReference type="NCBI Taxonomy" id="2202148"/>
    <lineage>
        <taxon>Bacteria</taxon>
        <taxon>Pseudomonadati</taxon>
        <taxon>Pseudomonadota</taxon>
        <taxon>Alphaproteobacteria</taxon>
        <taxon>Rhodospirillales</taxon>
        <taxon>Azospirillaceae</taxon>
        <taxon>Azospirillum</taxon>
    </lineage>
</organism>
<dbReference type="Proteomes" id="UP000245629">
    <property type="component" value="Chromosome 1"/>
</dbReference>
<dbReference type="InterPro" id="IPR050266">
    <property type="entry name" value="AB_hydrolase_sf"/>
</dbReference>
<accession>A0A2S2CLW5</accession>
<protein>
    <submittedName>
        <fullName evidence="3">Alpha/beta hydrolase</fullName>
    </submittedName>
</protein>
<dbReference type="GO" id="GO:0016787">
    <property type="term" value="F:hydrolase activity"/>
    <property type="evidence" value="ECO:0007669"/>
    <property type="project" value="UniProtKB-KW"/>
</dbReference>
<evidence type="ECO:0000313" key="4">
    <source>
        <dbReference type="Proteomes" id="UP000245629"/>
    </source>
</evidence>